<comment type="caution">
    <text evidence="3">The sequence shown here is derived from an EMBL/GenBank/DDBJ whole genome shotgun (WGS) entry which is preliminary data.</text>
</comment>
<feature type="transmembrane region" description="Helical" evidence="2">
    <location>
        <begin position="106"/>
        <end position="126"/>
    </location>
</feature>
<evidence type="ECO:0000256" key="2">
    <source>
        <dbReference type="SAM" id="Phobius"/>
    </source>
</evidence>
<proteinExistence type="predicted"/>
<keyword evidence="2" id="KW-0472">Membrane</keyword>
<keyword evidence="4" id="KW-1185">Reference proteome</keyword>
<dbReference type="Proteomes" id="UP001215598">
    <property type="component" value="Unassembled WGS sequence"/>
</dbReference>
<evidence type="ECO:0000256" key="1">
    <source>
        <dbReference type="SAM" id="MobiDB-lite"/>
    </source>
</evidence>
<organism evidence="3 4">
    <name type="scientific">Mycena metata</name>
    <dbReference type="NCBI Taxonomy" id="1033252"/>
    <lineage>
        <taxon>Eukaryota</taxon>
        <taxon>Fungi</taxon>
        <taxon>Dikarya</taxon>
        <taxon>Basidiomycota</taxon>
        <taxon>Agaricomycotina</taxon>
        <taxon>Agaricomycetes</taxon>
        <taxon>Agaricomycetidae</taxon>
        <taxon>Agaricales</taxon>
        <taxon>Marasmiineae</taxon>
        <taxon>Mycenaceae</taxon>
        <taxon>Mycena</taxon>
    </lineage>
</organism>
<reference evidence="3" key="1">
    <citation type="submission" date="2023-03" db="EMBL/GenBank/DDBJ databases">
        <title>Massive genome expansion in bonnet fungi (Mycena s.s.) driven by repeated elements and novel gene families across ecological guilds.</title>
        <authorList>
            <consortium name="Lawrence Berkeley National Laboratory"/>
            <person name="Harder C.B."/>
            <person name="Miyauchi S."/>
            <person name="Viragh M."/>
            <person name="Kuo A."/>
            <person name="Thoen E."/>
            <person name="Andreopoulos B."/>
            <person name="Lu D."/>
            <person name="Skrede I."/>
            <person name="Drula E."/>
            <person name="Henrissat B."/>
            <person name="Morin E."/>
            <person name="Kohler A."/>
            <person name="Barry K."/>
            <person name="LaButti K."/>
            <person name="Morin E."/>
            <person name="Salamov A."/>
            <person name="Lipzen A."/>
            <person name="Mereny Z."/>
            <person name="Hegedus B."/>
            <person name="Baldrian P."/>
            <person name="Stursova M."/>
            <person name="Weitz H."/>
            <person name="Taylor A."/>
            <person name="Grigoriev I.V."/>
            <person name="Nagy L.G."/>
            <person name="Martin F."/>
            <person name="Kauserud H."/>
        </authorList>
    </citation>
    <scope>NUCLEOTIDE SEQUENCE</scope>
    <source>
        <strain evidence="3">CBHHK182m</strain>
    </source>
</reference>
<feature type="compositionally biased region" description="Basic and acidic residues" evidence="1">
    <location>
        <begin position="149"/>
        <end position="161"/>
    </location>
</feature>
<dbReference type="EMBL" id="JARKIB010000167">
    <property type="protein sequence ID" value="KAJ7729160.1"/>
    <property type="molecule type" value="Genomic_DNA"/>
</dbReference>
<feature type="region of interest" description="Disordered" evidence="1">
    <location>
        <begin position="1"/>
        <end position="35"/>
    </location>
</feature>
<feature type="compositionally biased region" description="Basic residues" evidence="1">
    <location>
        <begin position="162"/>
        <end position="172"/>
    </location>
</feature>
<gene>
    <name evidence="3" type="ORF">B0H16DRAFT_1470136</name>
</gene>
<accession>A0AAD7HX87</accession>
<feature type="region of interest" description="Disordered" evidence="1">
    <location>
        <begin position="149"/>
        <end position="178"/>
    </location>
</feature>
<sequence>MPPKASGCHSQDKDTPKTVAPRLKTLPQDKDTQRRKKLGAVLTTQESAAQTATKTAALCSYKDWFRQLGYKLITILSLRHHANHVTLRKREQKGCKKGRKKGVQSGGFTVALFLAHFALTLLLYLVNFIAKKFISSLLDPFYTTELKRGKKPGEKRKEWEKGRKKGAKKGGKRATVNDPIAQDPAASRIRFDFKWSRLQALQVPIRQWKTRLPVQVESKQTDVKPQNRIQVAARCLNDENQSNQVSSVRVLHEVPHSHSNFFNSKWCTSPTSQVFKSPQDVEMTRISQIKSHSPPTRGRNLSFDTHIHTVHRKWSRLAIDIPAGASAGRHSEVAPLWTYSVIGWPPAFSRVGPAGTSTYPPERLQLDPTAVVTSRRANSGRLGTISPIFLVPAPPVGPLPVPWEKLAAV</sequence>
<name>A0AAD7HX87_9AGAR</name>
<evidence type="ECO:0000313" key="4">
    <source>
        <dbReference type="Proteomes" id="UP001215598"/>
    </source>
</evidence>
<keyword evidence="2" id="KW-1133">Transmembrane helix</keyword>
<protein>
    <submittedName>
        <fullName evidence="3">Uncharacterized protein</fullName>
    </submittedName>
</protein>
<keyword evidence="2" id="KW-0812">Transmembrane</keyword>
<evidence type="ECO:0000313" key="3">
    <source>
        <dbReference type="EMBL" id="KAJ7729160.1"/>
    </source>
</evidence>
<dbReference type="AlphaFoldDB" id="A0AAD7HX87"/>